<dbReference type="Proteomes" id="UP000504693">
    <property type="component" value="Chromosome"/>
</dbReference>
<evidence type="ECO:0000256" key="1">
    <source>
        <dbReference type="SAM" id="SignalP"/>
    </source>
</evidence>
<dbReference type="KEGG" id="emv:HQR01_09260"/>
<keyword evidence="3" id="KW-1185">Reference proteome</keyword>
<evidence type="ECO:0000313" key="3">
    <source>
        <dbReference type="Proteomes" id="UP000504693"/>
    </source>
</evidence>
<evidence type="ECO:0000313" key="2">
    <source>
        <dbReference type="EMBL" id="QKG71535.1"/>
    </source>
</evidence>
<proteinExistence type="predicted"/>
<dbReference type="Pfam" id="PF01963">
    <property type="entry name" value="TraB_PrgY_gumN"/>
    <property type="match status" value="1"/>
</dbReference>
<reference evidence="2 3" key="1">
    <citation type="submission" date="2020-05" db="EMBL/GenBank/DDBJ databases">
        <title>Erythrobacter mangrovi sp. nov., isolated from rhizosphere soil of mangrove plant (Kandelia candel).</title>
        <authorList>
            <person name="Ye Y.H."/>
        </authorList>
    </citation>
    <scope>NUCLEOTIDE SEQUENCE [LARGE SCALE GENOMIC DNA]</scope>
    <source>
        <strain evidence="2 3">EB310</strain>
    </source>
</reference>
<dbReference type="PANTHER" id="PTHR40590">
    <property type="entry name" value="CYTOPLASMIC PROTEIN-RELATED"/>
    <property type="match status" value="1"/>
</dbReference>
<name>A0A7D3XA06_9SPHN</name>
<sequence>MSLRTKLSLFLAAPISLALQGCTAAHAEPALQPAAAAPVAEARSGPALWQVADEDTTIYLFGTVHALPTAVEWYTGSIATALASSDTLVTEIPPDATNDPASQQMVVSKAVLPAEKSLRDILPQDDRVAYEGALTTIGVPVNAFDRFEPWFAGMTLSILPLMKNGWTADSGVEHVIDVKAGEEKQRASLETIDYQIGLFDELPLKSQIAFLMASATNIDGIVPMMDRMVAYWMAGDADGLATLMNESLSDPTLAQTLLYDRNANWADWIEKRLDAPGTVFIAVGAGHLAGDKSVQDFLEARSIPVTRLQ</sequence>
<dbReference type="PROSITE" id="PS51257">
    <property type="entry name" value="PROKAR_LIPOPROTEIN"/>
    <property type="match status" value="1"/>
</dbReference>
<dbReference type="EMBL" id="CP053921">
    <property type="protein sequence ID" value="QKG71535.1"/>
    <property type="molecule type" value="Genomic_DNA"/>
</dbReference>
<dbReference type="InterPro" id="IPR047111">
    <property type="entry name" value="YbaP-like"/>
</dbReference>
<dbReference type="InterPro" id="IPR002816">
    <property type="entry name" value="TraB/PrgY/GumN_fam"/>
</dbReference>
<dbReference type="RefSeq" id="WP_173214557.1">
    <property type="nucleotide sequence ID" value="NZ_CP053921.1"/>
</dbReference>
<accession>A0A7D3XA06</accession>
<keyword evidence="1" id="KW-0732">Signal</keyword>
<organism evidence="2 3">
    <name type="scientific">Erythrobacter mangrovi</name>
    <dbReference type="NCBI Taxonomy" id="2739433"/>
    <lineage>
        <taxon>Bacteria</taxon>
        <taxon>Pseudomonadati</taxon>
        <taxon>Pseudomonadota</taxon>
        <taxon>Alphaproteobacteria</taxon>
        <taxon>Sphingomonadales</taxon>
        <taxon>Erythrobacteraceae</taxon>
        <taxon>Erythrobacter/Porphyrobacter group</taxon>
        <taxon>Erythrobacter</taxon>
    </lineage>
</organism>
<dbReference type="PANTHER" id="PTHR40590:SF1">
    <property type="entry name" value="CYTOPLASMIC PROTEIN"/>
    <property type="match status" value="1"/>
</dbReference>
<dbReference type="AlphaFoldDB" id="A0A7D3XA06"/>
<protein>
    <submittedName>
        <fullName evidence="2">TraB/GumN family protein</fullName>
    </submittedName>
</protein>
<feature type="signal peptide" evidence="1">
    <location>
        <begin position="1"/>
        <end position="27"/>
    </location>
</feature>
<gene>
    <name evidence="2" type="ORF">HQR01_09260</name>
</gene>
<dbReference type="CDD" id="cd14789">
    <property type="entry name" value="Tiki"/>
    <property type="match status" value="1"/>
</dbReference>
<feature type="chain" id="PRO_5028925002" evidence="1">
    <location>
        <begin position="28"/>
        <end position="309"/>
    </location>
</feature>